<protein>
    <submittedName>
        <fullName evidence="1">Uncharacterized protein</fullName>
    </submittedName>
</protein>
<gene>
    <name evidence="1" type="ORF">OFUS_LOCUS4768</name>
</gene>
<sequence length="224" mass="25330">MSLKTVISRAQCVKIILSTTRLSYGFQACRNMQSWGNISIDHLGYQRTCQVSSILSRQGSQCQQRQSIHTDPVSLQRDSKDGVYNEDNEDATLGTSSKINKQFRPMKDPVLKKKMKPIKLKELTLKSSINKHHLELAIKKIADWLDKGNIEVQVSLQESRNFSKKIQMQGNKQNEEASESKELAGLFKTVTESFESKAIVVTAKRTATAITFILKPNLKLEEKS</sequence>
<dbReference type="Proteomes" id="UP000749559">
    <property type="component" value="Unassembled WGS sequence"/>
</dbReference>
<dbReference type="SUPFAM" id="SSF55200">
    <property type="entry name" value="Translation initiation factor IF3, C-terminal domain"/>
    <property type="match status" value="1"/>
</dbReference>
<comment type="caution">
    <text evidence="1">The sequence shown here is derived from an EMBL/GenBank/DDBJ whole genome shotgun (WGS) entry which is preliminary data.</text>
</comment>
<dbReference type="AlphaFoldDB" id="A0A8J1TIG8"/>
<evidence type="ECO:0000313" key="1">
    <source>
        <dbReference type="EMBL" id="CAH1777768.1"/>
    </source>
</evidence>
<dbReference type="EMBL" id="CAIIXF020000002">
    <property type="protein sequence ID" value="CAH1777768.1"/>
    <property type="molecule type" value="Genomic_DNA"/>
</dbReference>
<dbReference type="Gene3D" id="3.30.110.10">
    <property type="entry name" value="Translation initiation factor 3 (IF-3), C-terminal domain"/>
    <property type="match status" value="1"/>
</dbReference>
<name>A0A8J1TIG8_OWEFU</name>
<keyword evidence="2" id="KW-1185">Reference proteome</keyword>
<reference evidence="1" key="1">
    <citation type="submission" date="2022-03" db="EMBL/GenBank/DDBJ databases">
        <authorList>
            <person name="Martin C."/>
        </authorList>
    </citation>
    <scope>NUCLEOTIDE SEQUENCE</scope>
</reference>
<dbReference type="InterPro" id="IPR036788">
    <property type="entry name" value="T_IF-3_C_sf"/>
</dbReference>
<evidence type="ECO:0000313" key="2">
    <source>
        <dbReference type="Proteomes" id="UP000749559"/>
    </source>
</evidence>
<accession>A0A8J1TIG8</accession>
<organism evidence="1 2">
    <name type="scientific">Owenia fusiformis</name>
    <name type="common">Polychaete worm</name>
    <dbReference type="NCBI Taxonomy" id="6347"/>
    <lineage>
        <taxon>Eukaryota</taxon>
        <taxon>Metazoa</taxon>
        <taxon>Spiralia</taxon>
        <taxon>Lophotrochozoa</taxon>
        <taxon>Annelida</taxon>
        <taxon>Polychaeta</taxon>
        <taxon>Sedentaria</taxon>
        <taxon>Canalipalpata</taxon>
        <taxon>Sabellida</taxon>
        <taxon>Oweniida</taxon>
        <taxon>Oweniidae</taxon>
        <taxon>Owenia</taxon>
    </lineage>
</organism>
<proteinExistence type="predicted"/>
<dbReference type="GO" id="GO:0006413">
    <property type="term" value="P:translational initiation"/>
    <property type="evidence" value="ECO:0007669"/>
    <property type="project" value="InterPro"/>
</dbReference>